<dbReference type="GO" id="GO:0016020">
    <property type="term" value="C:membrane"/>
    <property type="evidence" value="ECO:0007669"/>
    <property type="project" value="UniProtKB-SubCell"/>
</dbReference>
<organism evidence="4 5">
    <name type="scientific">Archangium gephyra</name>
    <dbReference type="NCBI Taxonomy" id="48"/>
    <lineage>
        <taxon>Bacteria</taxon>
        <taxon>Pseudomonadati</taxon>
        <taxon>Myxococcota</taxon>
        <taxon>Myxococcia</taxon>
        <taxon>Myxococcales</taxon>
        <taxon>Cystobacterineae</taxon>
        <taxon>Archangiaceae</taxon>
        <taxon>Archangium</taxon>
    </lineage>
</organism>
<evidence type="ECO:0000256" key="2">
    <source>
        <dbReference type="ARBA" id="ARBA00023136"/>
    </source>
</evidence>
<dbReference type="Gene3D" id="3.40.710.10">
    <property type="entry name" value="DD-peptidase/beta-lactamase superfamily"/>
    <property type="match status" value="1"/>
</dbReference>
<sequence>MFRTLCVVLLAACAPVVPKPTVLHVSEDRREAFETLTATMEKAARERGVPGGAIAIVENGELAHAAGFGLRHIDRPEGVTPRTVFRSASSGKTLIAATALSLVDAGQLSLDAPIHSLRVTLRQALNHTSGLADRGELVCSGTVEQWLTDYLPGSQRTSPGAVWNYANPNYLLVAAEIEKVTGRRFEDVVKERLFAGLESATFEPAEAVQREHWFMHTSTGPKDLDAVDCVLLRAGGGVMIDVIDFARVLTRIDGQRMLEGAVDIRRGPGTKYGLGVYSARARDGSEGFMHPGGMDGVQSFYAAFPGFMVVAFFNGNAPLTKELSDAVAVYRGMTGAPATQEPPPFEPFVGTFRDEEHALDVEISLLDGTLWADFGNGRQALRWLGGDTFLVKWPGTGDIEATFFPNGYLVTRVGVAKRT</sequence>
<comment type="caution">
    <text evidence="4">The sequence shown here is derived from an EMBL/GenBank/DDBJ whole genome shotgun (WGS) entry which is preliminary data.</text>
</comment>
<dbReference type="InterPro" id="IPR012338">
    <property type="entry name" value="Beta-lactam/transpept-like"/>
</dbReference>
<proteinExistence type="predicted"/>
<dbReference type="Pfam" id="PF00144">
    <property type="entry name" value="Beta-lactamase"/>
    <property type="match status" value="1"/>
</dbReference>
<dbReference type="PANTHER" id="PTHR46825">
    <property type="entry name" value="D-ALANYL-D-ALANINE-CARBOXYPEPTIDASE/ENDOPEPTIDASE AMPH"/>
    <property type="match status" value="1"/>
</dbReference>
<dbReference type="Proteomes" id="UP000249061">
    <property type="component" value="Unassembled WGS sequence"/>
</dbReference>
<feature type="domain" description="Beta-lactamase-related" evidence="3">
    <location>
        <begin position="38"/>
        <end position="325"/>
    </location>
</feature>
<dbReference type="SUPFAM" id="SSF56601">
    <property type="entry name" value="beta-lactamase/transpeptidase-like"/>
    <property type="match status" value="1"/>
</dbReference>
<protein>
    <recommendedName>
        <fullName evidence="3">Beta-lactamase-related domain-containing protein</fullName>
    </recommendedName>
</protein>
<evidence type="ECO:0000313" key="4">
    <source>
        <dbReference type="EMBL" id="PZR17434.1"/>
    </source>
</evidence>
<name>A0A2W5VNU0_9BACT</name>
<gene>
    <name evidence="4" type="ORF">DI536_03670</name>
</gene>
<keyword evidence="2" id="KW-0472">Membrane</keyword>
<dbReference type="InterPro" id="IPR050491">
    <property type="entry name" value="AmpC-like"/>
</dbReference>
<dbReference type="InterPro" id="IPR001466">
    <property type="entry name" value="Beta-lactam-related"/>
</dbReference>
<dbReference type="EMBL" id="QFQP01000002">
    <property type="protein sequence ID" value="PZR17434.1"/>
    <property type="molecule type" value="Genomic_DNA"/>
</dbReference>
<dbReference type="AlphaFoldDB" id="A0A2W5VNU0"/>
<accession>A0A2W5VNU0</accession>
<evidence type="ECO:0000313" key="5">
    <source>
        <dbReference type="Proteomes" id="UP000249061"/>
    </source>
</evidence>
<evidence type="ECO:0000256" key="1">
    <source>
        <dbReference type="ARBA" id="ARBA00004370"/>
    </source>
</evidence>
<dbReference type="PANTHER" id="PTHR46825:SF11">
    <property type="entry name" value="PENICILLIN-BINDING PROTEIN 4"/>
    <property type="match status" value="1"/>
</dbReference>
<comment type="subcellular location">
    <subcellularLocation>
        <location evidence="1">Membrane</location>
    </subcellularLocation>
</comment>
<reference evidence="4 5" key="1">
    <citation type="submission" date="2017-08" db="EMBL/GenBank/DDBJ databases">
        <title>Infants hospitalized years apart are colonized by the same room-sourced microbial strains.</title>
        <authorList>
            <person name="Brooks B."/>
            <person name="Olm M.R."/>
            <person name="Firek B.A."/>
            <person name="Baker R."/>
            <person name="Thomas B.C."/>
            <person name="Morowitz M.J."/>
            <person name="Banfield J.F."/>
        </authorList>
    </citation>
    <scope>NUCLEOTIDE SEQUENCE [LARGE SCALE GENOMIC DNA]</scope>
    <source>
        <strain evidence="4">S2_003_000_R2_14</strain>
    </source>
</reference>
<evidence type="ECO:0000259" key="3">
    <source>
        <dbReference type="Pfam" id="PF00144"/>
    </source>
</evidence>